<evidence type="ECO:0000256" key="4">
    <source>
        <dbReference type="SAM" id="Phobius"/>
    </source>
</evidence>
<protein>
    <submittedName>
        <fullName evidence="5">Cutaneous T-cell lymphoma-associated antigen 8</fullName>
    </submittedName>
</protein>
<evidence type="ECO:0000313" key="5">
    <source>
        <dbReference type="EMBL" id="ELV13313.1"/>
    </source>
</evidence>
<dbReference type="GO" id="GO:0006888">
    <property type="term" value="P:endoplasmic reticulum to Golgi vesicle-mediated transport"/>
    <property type="evidence" value="ECO:0007669"/>
    <property type="project" value="TreeGrafter"/>
</dbReference>
<keyword evidence="4" id="KW-0472">Membrane</keyword>
<keyword evidence="1 2" id="KW-0175">Coiled coil</keyword>
<dbReference type="InterPro" id="IPR051500">
    <property type="entry name" value="cTAGE_MIA/OTOR"/>
</dbReference>
<reference evidence="6" key="1">
    <citation type="submission" date="2012-07" db="EMBL/GenBank/DDBJ databases">
        <title>Genome of the Chinese tree shrew, a rising model animal genetically related to primates.</title>
        <authorList>
            <person name="Zhang G."/>
            <person name="Fan Y."/>
            <person name="Yao Y."/>
            <person name="Huang Z."/>
        </authorList>
    </citation>
    <scope>NUCLEOTIDE SEQUENCE [LARGE SCALE GENOMIC DNA]</scope>
</reference>
<gene>
    <name evidence="5" type="ORF">TREES_T100021987</name>
</gene>
<evidence type="ECO:0000313" key="6">
    <source>
        <dbReference type="Proteomes" id="UP000011518"/>
    </source>
</evidence>
<feature type="coiled-coil region" evidence="2">
    <location>
        <begin position="135"/>
        <end position="188"/>
    </location>
</feature>
<reference evidence="6" key="2">
    <citation type="journal article" date="2013" name="Nat. Commun.">
        <title>Genome of the Chinese tree shrew.</title>
        <authorList>
            <person name="Fan Y."/>
            <person name="Huang Z.Y."/>
            <person name="Cao C.C."/>
            <person name="Chen C.S."/>
            <person name="Chen Y.X."/>
            <person name="Fan D.D."/>
            <person name="He J."/>
            <person name="Hou H.L."/>
            <person name="Hu L."/>
            <person name="Hu X.T."/>
            <person name="Jiang X.T."/>
            <person name="Lai R."/>
            <person name="Lang Y.S."/>
            <person name="Liang B."/>
            <person name="Liao S.G."/>
            <person name="Mu D."/>
            <person name="Ma Y.Y."/>
            <person name="Niu Y.Y."/>
            <person name="Sun X.Q."/>
            <person name="Xia J.Q."/>
            <person name="Xiao J."/>
            <person name="Xiong Z.Q."/>
            <person name="Xu L."/>
            <person name="Yang L."/>
            <person name="Zhang Y."/>
            <person name="Zhao W."/>
            <person name="Zhao X.D."/>
            <person name="Zheng Y.T."/>
            <person name="Zhou J.M."/>
            <person name="Zhu Y.B."/>
            <person name="Zhang G.J."/>
            <person name="Wang J."/>
            <person name="Yao Y.G."/>
        </authorList>
    </citation>
    <scope>NUCLEOTIDE SEQUENCE [LARGE SCALE GENOMIC DNA]</scope>
</reference>
<feature type="region of interest" description="Disordered" evidence="3">
    <location>
        <begin position="223"/>
        <end position="253"/>
    </location>
</feature>
<dbReference type="STRING" id="246437.L8YA55"/>
<proteinExistence type="predicted"/>
<keyword evidence="4" id="KW-1133">Transmembrane helix</keyword>
<sequence>MPGAGGFQVECWMFPGACCGCQIHGDQPEPCGDCGVMEGLWSSVHLGFRWLLGQLGEVVEELQQLPGDLRLRCAVHRLQGKTFVCELVMGIWVGLVFLFRLVQVVRSLLYVRQEKRLAMALSAQIKKKCELTHKLRTTKKEYAEVELTLENARLQGQYLDIPDIVDSYKKVKRTKLRLMEELTSLVQEGQKGTAKCLKQEYMAAILKFLASLKETMGITSQGAFPNLPGGREPTPAGPSAGGAQVIKQHHPLG</sequence>
<dbReference type="GO" id="GO:0009306">
    <property type="term" value="P:protein secretion"/>
    <property type="evidence" value="ECO:0007669"/>
    <property type="project" value="TreeGrafter"/>
</dbReference>
<dbReference type="PANTHER" id="PTHR23158:SF38">
    <property type="entry name" value="MELANOMA INHIBITORY ACTIVITY PROTEIN 2"/>
    <property type="match status" value="1"/>
</dbReference>
<feature type="transmembrane region" description="Helical" evidence="4">
    <location>
        <begin position="87"/>
        <end position="109"/>
    </location>
</feature>
<dbReference type="GO" id="GO:0005789">
    <property type="term" value="C:endoplasmic reticulum membrane"/>
    <property type="evidence" value="ECO:0007669"/>
    <property type="project" value="TreeGrafter"/>
</dbReference>
<dbReference type="Proteomes" id="UP000011518">
    <property type="component" value="Unassembled WGS sequence"/>
</dbReference>
<name>L8YA55_TUPCH</name>
<evidence type="ECO:0000256" key="3">
    <source>
        <dbReference type="SAM" id="MobiDB-lite"/>
    </source>
</evidence>
<evidence type="ECO:0000256" key="1">
    <source>
        <dbReference type="ARBA" id="ARBA00023054"/>
    </source>
</evidence>
<dbReference type="EMBL" id="KB362130">
    <property type="protein sequence ID" value="ELV13313.1"/>
    <property type="molecule type" value="Genomic_DNA"/>
</dbReference>
<dbReference type="GO" id="GO:0035459">
    <property type="term" value="P:vesicle cargo loading"/>
    <property type="evidence" value="ECO:0007669"/>
    <property type="project" value="TreeGrafter"/>
</dbReference>
<keyword evidence="4" id="KW-0812">Transmembrane</keyword>
<dbReference type="AlphaFoldDB" id="L8YA55"/>
<dbReference type="InParanoid" id="L8YA55"/>
<organism evidence="5 6">
    <name type="scientific">Tupaia chinensis</name>
    <name type="common">Chinese tree shrew</name>
    <name type="synonym">Tupaia belangeri chinensis</name>
    <dbReference type="NCBI Taxonomy" id="246437"/>
    <lineage>
        <taxon>Eukaryota</taxon>
        <taxon>Metazoa</taxon>
        <taxon>Chordata</taxon>
        <taxon>Craniata</taxon>
        <taxon>Vertebrata</taxon>
        <taxon>Euteleostomi</taxon>
        <taxon>Mammalia</taxon>
        <taxon>Eutheria</taxon>
        <taxon>Euarchontoglires</taxon>
        <taxon>Scandentia</taxon>
        <taxon>Tupaiidae</taxon>
        <taxon>Tupaia</taxon>
    </lineage>
</organism>
<accession>L8YA55</accession>
<evidence type="ECO:0000256" key="2">
    <source>
        <dbReference type="SAM" id="Coils"/>
    </source>
</evidence>
<dbReference type="PANTHER" id="PTHR23158">
    <property type="entry name" value="MELANOMA INHIBITORY ACTIVITY-RELATED"/>
    <property type="match status" value="1"/>
</dbReference>
<dbReference type="GO" id="GO:0070971">
    <property type="term" value="C:endoplasmic reticulum exit site"/>
    <property type="evidence" value="ECO:0007669"/>
    <property type="project" value="TreeGrafter"/>
</dbReference>
<keyword evidence="6" id="KW-1185">Reference proteome</keyword>